<dbReference type="CDD" id="cd07067">
    <property type="entry name" value="HP_PGM_like"/>
    <property type="match status" value="1"/>
</dbReference>
<proteinExistence type="predicted"/>
<dbReference type="EMBL" id="CP036276">
    <property type="protein sequence ID" value="QDU45290.1"/>
    <property type="molecule type" value="Genomic_DNA"/>
</dbReference>
<dbReference type="PANTHER" id="PTHR47623">
    <property type="entry name" value="OS09G0287300 PROTEIN"/>
    <property type="match status" value="1"/>
</dbReference>
<dbReference type="InterPro" id="IPR013078">
    <property type="entry name" value="His_Pase_superF_clade-1"/>
</dbReference>
<organism evidence="1 2">
    <name type="scientific">Symmachiella dynata</name>
    <dbReference type="NCBI Taxonomy" id="2527995"/>
    <lineage>
        <taxon>Bacteria</taxon>
        <taxon>Pseudomonadati</taxon>
        <taxon>Planctomycetota</taxon>
        <taxon>Planctomycetia</taxon>
        <taxon>Planctomycetales</taxon>
        <taxon>Planctomycetaceae</taxon>
        <taxon>Symmachiella</taxon>
    </lineage>
</organism>
<dbReference type="RefSeq" id="WP_145377682.1">
    <property type="nucleotide sequence ID" value="NZ_CP036276.1"/>
</dbReference>
<accession>A0A517ZS71</accession>
<evidence type="ECO:0000313" key="1">
    <source>
        <dbReference type="EMBL" id="QDU45290.1"/>
    </source>
</evidence>
<name>A0A517ZS71_9PLAN</name>
<dbReference type="InterPro" id="IPR029033">
    <property type="entry name" value="His_PPase_superfam"/>
</dbReference>
<gene>
    <name evidence="1" type="ORF">Mal52_37820</name>
</gene>
<keyword evidence="2" id="KW-1185">Reference proteome</keyword>
<protein>
    <submittedName>
        <fullName evidence="1">Phosphohistidine phosphatase</fullName>
    </submittedName>
</protein>
<dbReference type="Pfam" id="PF00300">
    <property type="entry name" value="His_Phos_1"/>
    <property type="match status" value="1"/>
</dbReference>
<dbReference type="SUPFAM" id="SSF53254">
    <property type="entry name" value="Phosphoglycerate mutase-like"/>
    <property type="match status" value="1"/>
</dbReference>
<dbReference type="SMART" id="SM00855">
    <property type="entry name" value="PGAM"/>
    <property type="match status" value="1"/>
</dbReference>
<evidence type="ECO:0000313" key="2">
    <source>
        <dbReference type="Proteomes" id="UP000319383"/>
    </source>
</evidence>
<sequence>MKDLFIVRHAKSSWDAPELSDHDRPLNRRGKRDAPRMAQWLFEYGRIPDRIVSSTAKRARKTAEEIANRCGVAERLELNRELYFGDPESWVELLRNTETEAVCVMLVGHNPGVEDFLEQLTGQYERLPTAAIAHVELPVESWRDISIEGGGRLVTVQRPKELL</sequence>
<dbReference type="Gene3D" id="3.40.50.1240">
    <property type="entry name" value="Phosphoglycerate mutase-like"/>
    <property type="match status" value="1"/>
</dbReference>
<dbReference type="Proteomes" id="UP000319383">
    <property type="component" value="Chromosome"/>
</dbReference>
<reference evidence="1 2" key="1">
    <citation type="submission" date="2019-02" db="EMBL/GenBank/DDBJ databases">
        <title>Deep-cultivation of Planctomycetes and their phenomic and genomic characterization uncovers novel biology.</title>
        <authorList>
            <person name="Wiegand S."/>
            <person name="Jogler M."/>
            <person name="Boedeker C."/>
            <person name="Pinto D."/>
            <person name="Vollmers J."/>
            <person name="Rivas-Marin E."/>
            <person name="Kohn T."/>
            <person name="Peeters S.H."/>
            <person name="Heuer A."/>
            <person name="Rast P."/>
            <person name="Oberbeckmann S."/>
            <person name="Bunk B."/>
            <person name="Jeske O."/>
            <person name="Meyerdierks A."/>
            <person name="Storesund J.E."/>
            <person name="Kallscheuer N."/>
            <person name="Luecker S."/>
            <person name="Lage O.M."/>
            <person name="Pohl T."/>
            <person name="Merkel B.J."/>
            <person name="Hornburger P."/>
            <person name="Mueller R.-W."/>
            <person name="Bruemmer F."/>
            <person name="Labrenz M."/>
            <person name="Spormann A.M."/>
            <person name="Op den Camp H."/>
            <person name="Overmann J."/>
            <person name="Amann R."/>
            <person name="Jetten M.S.M."/>
            <person name="Mascher T."/>
            <person name="Medema M.H."/>
            <person name="Devos D.P."/>
            <person name="Kaster A.-K."/>
            <person name="Ovreas L."/>
            <person name="Rohde M."/>
            <person name="Galperin M.Y."/>
            <person name="Jogler C."/>
        </authorList>
    </citation>
    <scope>NUCLEOTIDE SEQUENCE [LARGE SCALE GENOMIC DNA]</scope>
    <source>
        <strain evidence="1 2">Mal52</strain>
    </source>
</reference>
<dbReference type="PANTHER" id="PTHR47623:SF1">
    <property type="entry name" value="OS09G0287300 PROTEIN"/>
    <property type="match status" value="1"/>
</dbReference>
<dbReference type="AlphaFoldDB" id="A0A517ZS71"/>
<dbReference type="KEGG" id="sdyn:Mal52_37820"/>